<dbReference type="InterPro" id="IPR007052">
    <property type="entry name" value="CS_dom"/>
</dbReference>
<gene>
    <name evidence="7" type="ORF">BCV69DRAFT_280100</name>
</gene>
<dbReference type="AlphaFoldDB" id="A0A316UFV4"/>
<feature type="domain" description="CHORD" evidence="6">
    <location>
        <begin position="170"/>
        <end position="236"/>
    </location>
</feature>
<evidence type="ECO:0000259" key="6">
    <source>
        <dbReference type="PROSITE" id="PS51401"/>
    </source>
</evidence>
<reference evidence="7 8" key="1">
    <citation type="journal article" date="2018" name="Mol. Biol. Evol.">
        <title>Broad Genomic Sampling Reveals a Smut Pathogenic Ancestry of the Fungal Clade Ustilaginomycotina.</title>
        <authorList>
            <person name="Kijpornyongpan T."/>
            <person name="Mondo S.J."/>
            <person name="Barry K."/>
            <person name="Sandor L."/>
            <person name="Lee J."/>
            <person name="Lipzen A."/>
            <person name="Pangilinan J."/>
            <person name="LaButti K."/>
            <person name="Hainaut M."/>
            <person name="Henrissat B."/>
            <person name="Grigoriev I.V."/>
            <person name="Spatafora J.W."/>
            <person name="Aime M.C."/>
        </authorList>
    </citation>
    <scope>NUCLEOTIDE SEQUENCE [LARGE SCALE GENOMIC DNA]</scope>
    <source>
        <strain evidence="7 8">MCA 4718</strain>
    </source>
</reference>
<feature type="domain" description="CHORD" evidence="6">
    <location>
        <begin position="7"/>
        <end position="81"/>
    </location>
</feature>
<feature type="region of interest" description="Disordered" evidence="4">
    <location>
        <begin position="80"/>
        <end position="165"/>
    </location>
</feature>
<dbReference type="InterPro" id="IPR008978">
    <property type="entry name" value="HSP20-like_chaperone"/>
</dbReference>
<feature type="compositionally biased region" description="Basic and acidic residues" evidence="4">
    <location>
        <begin position="81"/>
        <end position="108"/>
    </location>
</feature>
<evidence type="ECO:0000313" key="7">
    <source>
        <dbReference type="EMBL" id="PWN24207.1"/>
    </source>
</evidence>
<dbReference type="GeneID" id="37013224"/>
<dbReference type="EMBL" id="KZ819321">
    <property type="protein sequence ID" value="PWN24207.1"/>
    <property type="molecule type" value="Genomic_DNA"/>
</dbReference>
<accession>A0A316UFV4</accession>
<dbReference type="PROSITE" id="PS51203">
    <property type="entry name" value="CS"/>
    <property type="match status" value="1"/>
</dbReference>
<dbReference type="Pfam" id="PF04969">
    <property type="entry name" value="CS"/>
    <property type="match status" value="1"/>
</dbReference>
<dbReference type="GO" id="GO:0046872">
    <property type="term" value="F:metal ion binding"/>
    <property type="evidence" value="ECO:0007669"/>
    <property type="project" value="UniProtKB-KW"/>
</dbReference>
<sequence length="395" mass="41996">MAPVKICTRPSCGATLPPVDASSSSSFETAYALEGACKHHPGQPVFHEGQKSWSCCNGVNKPVLDFDDFVKIQGCTTVEGHSTEKVKKKEKKELSEGQKGVVGEDGKEIFGTPVTSSAKKEGQPAVAAPITTPSIPSTSSAKASTPSAPAAPPAEPSDPEGVAIPAGTTCKRPGCAATYQGAEGTQRDRSSEVCHYHRGFPIFHEGSKGYSCCKRRVLDFADFMRIEPCSTAESGHLFIQPLKSKSKPQGTANGHGEGSSTGLGGDDLLRSKGMTLREGEEEIDCRMDHYETPDEIRMTVYSKGVKMEDSSIEIAEEDVLLSLSLPPAPGATAPRRHLLHLPLYAALDPAGSSYKVSPSRIKIDLVLRKKQAGASWPTLIRGGPQAGYGLTFGRK</sequence>
<feature type="compositionally biased region" description="Low complexity" evidence="4">
    <location>
        <begin position="127"/>
        <end position="148"/>
    </location>
</feature>
<keyword evidence="8" id="KW-1185">Reference proteome</keyword>
<dbReference type="Pfam" id="PF04968">
    <property type="entry name" value="CHORD"/>
    <property type="match status" value="2"/>
</dbReference>
<proteinExistence type="predicted"/>
<keyword evidence="1" id="KW-0479">Metal-binding</keyword>
<dbReference type="InterPro" id="IPR039790">
    <property type="entry name" value="CHRD1"/>
</dbReference>
<protein>
    <submittedName>
        <fullName evidence="7">Chord-domain-containing protein</fullName>
    </submittedName>
</protein>
<dbReference type="Proteomes" id="UP000245942">
    <property type="component" value="Unassembled WGS sequence"/>
</dbReference>
<evidence type="ECO:0000256" key="1">
    <source>
        <dbReference type="ARBA" id="ARBA00022723"/>
    </source>
</evidence>
<keyword evidence="3" id="KW-0862">Zinc</keyword>
<evidence type="ECO:0000256" key="2">
    <source>
        <dbReference type="ARBA" id="ARBA00022737"/>
    </source>
</evidence>
<dbReference type="InterPro" id="IPR007051">
    <property type="entry name" value="CHORD_dom"/>
</dbReference>
<feature type="compositionally biased region" description="Gly residues" evidence="4">
    <location>
        <begin position="253"/>
        <end position="265"/>
    </location>
</feature>
<evidence type="ECO:0000256" key="4">
    <source>
        <dbReference type="SAM" id="MobiDB-lite"/>
    </source>
</evidence>
<evidence type="ECO:0000256" key="3">
    <source>
        <dbReference type="ARBA" id="ARBA00022833"/>
    </source>
</evidence>
<feature type="domain" description="CS" evidence="5">
    <location>
        <begin position="282"/>
        <end position="380"/>
    </location>
</feature>
<dbReference type="CDD" id="cd06466">
    <property type="entry name" value="p23_CS_SGT1_like"/>
    <property type="match status" value="1"/>
</dbReference>
<dbReference type="STRING" id="1684307.A0A316UFV4"/>
<dbReference type="OrthoDB" id="1898560at2759"/>
<dbReference type="Gene3D" id="4.10.1130.20">
    <property type="match status" value="2"/>
</dbReference>
<dbReference type="RefSeq" id="XP_025351367.1">
    <property type="nucleotide sequence ID" value="XM_025491490.1"/>
</dbReference>
<keyword evidence="2" id="KW-0677">Repeat</keyword>
<dbReference type="PANTHER" id="PTHR46983:SF3">
    <property type="entry name" value="CHPADIPLOID STATE MAINTENANCE PROTEIN CHPA"/>
    <property type="match status" value="1"/>
</dbReference>
<evidence type="ECO:0000313" key="8">
    <source>
        <dbReference type="Proteomes" id="UP000245942"/>
    </source>
</evidence>
<dbReference type="PANTHER" id="PTHR46983">
    <property type="entry name" value="CYSTEINE AND HISTIDINE-RICH DOMAIN-CONTAINING PROTEIN 1"/>
    <property type="match status" value="1"/>
</dbReference>
<feature type="region of interest" description="Disordered" evidence="4">
    <location>
        <begin position="243"/>
        <end position="270"/>
    </location>
</feature>
<dbReference type="SUPFAM" id="SSF49764">
    <property type="entry name" value="HSP20-like chaperones"/>
    <property type="match status" value="1"/>
</dbReference>
<dbReference type="PROSITE" id="PS51401">
    <property type="entry name" value="CHORD"/>
    <property type="match status" value="2"/>
</dbReference>
<organism evidence="7 8">
    <name type="scientific">Pseudomicrostroma glucosiphilum</name>
    <dbReference type="NCBI Taxonomy" id="1684307"/>
    <lineage>
        <taxon>Eukaryota</taxon>
        <taxon>Fungi</taxon>
        <taxon>Dikarya</taxon>
        <taxon>Basidiomycota</taxon>
        <taxon>Ustilaginomycotina</taxon>
        <taxon>Exobasidiomycetes</taxon>
        <taxon>Microstromatales</taxon>
        <taxon>Microstromatales incertae sedis</taxon>
        <taxon>Pseudomicrostroma</taxon>
    </lineage>
</organism>
<name>A0A316UFV4_9BASI</name>
<dbReference type="Gene3D" id="2.60.40.790">
    <property type="match status" value="1"/>
</dbReference>
<evidence type="ECO:0000259" key="5">
    <source>
        <dbReference type="PROSITE" id="PS51203"/>
    </source>
</evidence>